<keyword evidence="1" id="KW-0175">Coiled coil</keyword>
<sequence>MIALQTVDLTSAVQLSGGTLLVQCLRDAWDDVSGRMSGLGLWDEDNTCWTGSFLVSSSSYAKSLSGHVLMWSLIVRPSATSWALFGHVQLLAHGLPWDAVSTRVLHYDNGRLRLPYRASRRFPFSMRERLSLFLLGMSESEPGEMAPKSSQVVVLLKFDMHVYTSILTTKELKEAITEYCIPTDLHPRLPPPDLTMNKLSSKYIGIFIEQLKQGGCRVGRRGFFLGRRAIPDAMPWRHIDTGLRDDFPLHYNEDDVARLAEFVIPLRPPPLLTMDAFLKLPVWTGTVVSKDDPIPDGQRPKLRTTPPLAARQPIHEKSPTQKNLEKPNLKIVAAREKKTICKNQEPDRSGSEGTLSPALLHHVGPTNEEEPITIVSNDTVGNATNVKREIVNLSGNTRVTTPSVTVNQPSPRLEHHDTHEHMMVLRNDLRICTFRACKELVSHLATPVEDEFLGSLSNVEVVSRAYQSMGQCVASQSELLKRHKKLNHDYVDLCNHNDAHLAKLDRLRMDIQKAMQANDGLPKKFTLLDTAHSVCSDRERELSNRLTDMKKERDDWQKTASEQGEKAALVAELAQAEVDHHKLVREFIPTVVRKLHTCVVYRKRLATPVSLCFISDWLGSLSLRKNEDQIAVVLSETRELDIEGVKSSEAMHRKVSCTLEHDFMLIR</sequence>
<dbReference type="EMBL" id="BKCJ010182831">
    <property type="protein sequence ID" value="GEY48906.1"/>
    <property type="molecule type" value="Genomic_DNA"/>
</dbReference>
<proteinExistence type="predicted"/>
<evidence type="ECO:0000256" key="1">
    <source>
        <dbReference type="SAM" id="Coils"/>
    </source>
</evidence>
<gene>
    <name evidence="3" type="ORF">Tci_420880</name>
</gene>
<feature type="coiled-coil region" evidence="1">
    <location>
        <begin position="497"/>
        <end position="586"/>
    </location>
</feature>
<evidence type="ECO:0000313" key="3">
    <source>
        <dbReference type="EMBL" id="GEY48906.1"/>
    </source>
</evidence>
<evidence type="ECO:0000256" key="2">
    <source>
        <dbReference type="SAM" id="MobiDB-lite"/>
    </source>
</evidence>
<accession>A0A699HNR1</accession>
<protein>
    <recommendedName>
        <fullName evidence="4">Transposase (Putative), gypsy type</fullName>
    </recommendedName>
</protein>
<feature type="compositionally biased region" description="Basic and acidic residues" evidence="2">
    <location>
        <begin position="313"/>
        <end position="327"/>
    </location>
</feature>
<comment type="caution">
    <text evidence="3">The sequence shown here is derived from an EMBL/GenBank/DDBJ whole genome shotgun (WGS) entry which is preliminary data.</text>
</comment>
<name>A0A699HNR1_TANCI</name>
<dbReference type="AlphaFoldDB" id="A0A699HNR1"/>
<organism evidence="3">
    <name type="scientific">Tanacetum cinerariifolium</name>
    <name type="common">Dalmatian daisy</name>
    <name type="synonym">Chrysanthemum cinerariifolium</name>
    <dbReference type="NCBI Taxonomy" id="118510"/>
    <lineage>
        <taxon>Eukaryota</taxon>
        <taxon>Viridiplantae</taxon>
        <taxon>Streptophyta</taxon>
        <taxon>Embryophyta</taxon>
        <taxon>Tracheophyta</taxon>
        <taxon>Spermatophyta</taxon>
        <taxon>Magnoliopsida</taxon>
        <taxon>eudicotyledons</taxon>
        <taxon>Gunneridae</taxon>
        <taxon>Pentapetalae</taxon>
        <taxon>asterids</taxon>
        <taxon>campanulids</taxon>
        <taxon>Asterales</taxon>
        <taxon>Asteraceae</taxon>
        <taxon>Asteroideae</taxon>
        <taxon>Anthemideae</taxon>
        <taxon>Anthemidinae</taxon>
        <taxon>Tanacetum</taxon>
    </lineage>
</organism>
<evidence type="ECO:0008006" key="4">
    <source>
        <dbReference type="Google" id="ProtNLM"/>
    </source>
</evidence>
<feature type="region of interest" description="Disordered" evidence="2">
    <location>
        <begin position="291"/>
        <end position="327"/>
    </location>
</feature>
<reference evidence="3" key="1">
    <citation type="journal article" date="2019" name="Sci. Rep.">
        <title>Draft genome of Tanacetum cinerariifolium, the natural source of mosquito coil.</title>
        <authorList>
            <person name="Yamashiro T."/>
            <person name="Shiraishi A."/>
            <person name="Satake H."/>
            <person name="Nakayama K."/>
        </authorList>
    </citation>
    <scope>NUCLEOTIDE SEQUENCE</scope>
</reference>